<sequence length="210" mass="24059">MSDIHGELDRFKAMLDLINFSSDDTLYIIGDVIDRHPGGVEILKIIKDTPNMFMLLGNHEQMCLDTLGPNSVYGSRRLWLENGGSNTYRELLYVCSLAERSRIIHFLSTLPDHFDVEVGDRKFHLVHAMPSDDPDDRIWRRPKPDDPPYFEDRIAVVGHTPTCYMSGDMESPFAVWHGNGLIDIDCGCGNKTELRRLACLRLDDLKEFYI</sequence>
<dbReference type="AlphaFoldDB" id="A0A923S835"/>
<dbReference type="GO" id="GO:0016791">
    <property type="term" value="F:phosphatase activity"/>
    <property type="evidence" value="ECO:0007669"/>
    <property type="project" value="TreeGrafter"/>
</dbReference>
<dbReference type="InterPro" id="IPR029052">
    <property type="entry name" value="Metallo-depent_PP-like"/>
</dbReference>
<protein>
    <submittedName>
        <fullName evidence="2">Metallophosphoesterase</fullName>
    </submittedName>
</protein>
<comment type="caution">
    <text evidence="2">The sequence shown here is derived from an EMBL/GenBank/DDBJ whole genome shotgun (WGS) entry which is preliminary data.</text>
</comment>
<gene>
    <name evidence="2" type="ORF">H8Z83_13385</name>
</gene>
<evidence type="ECO:0000313" key="2">
    <source>
        <dbReference type="EMBL" id="MBC5771291.1"/>
    </source>
</evidence>
<dbReference type="GO" id="GO:0008803">
    <property type="term" value="F:bis(5'-nucleosyl)-tetraphosphatase (symmetrical) activity"/>
    <property type="evidence" value="ECO:0007669"/>
    <property type="project" value="TreeGrafter"/>
</dbReference>
<dbReference type="PANTHER" id="PTHR42850">
    <property type="entry name" value="METALLOPHOSPHOESTERASE"/>
    <property type="match status" value="1"/>
</dbReference>
<organism evidence="2 3">
    <name type="scientific">Dysosmobacter segnis</name>
    <dbReference type="NCBI Taxonomy" id="2763042"/>
    <lineage>
        <taxon>Bacteria</taxon>
        <taxon>Bacillati</taxon>
        <taxon>Bacillota</taxon>
        <taxon>Clostridia</taxon>
        <taxon>Eubacteriales</taxon>
        <taxon>Oscillospiraceae</taxon>
        <taxon>Dysosmobacter</taxon>
    </lineage>
</organism>
<reference evidence="2" key="1">
    <citation type="submission" date="2020-08" db="EMBL/GenBank/DDBJ databases">
        <title>Genome public.</title>
        <authorList>
            <person name="Liu C."/>
            <person name="Sun Q."/>
        </authorList>
    </citation>
    <scope>NUCLEOTIDE SEQUENCE</scope>
    <source>
        <strain evidence="2">BX15</strain>
    </source>
</reference>
<dbReference type="Proteomes" id="UP000620327">
    <property type="component" value="Unassembled WGS sequence"/>
</dbReference>
<dbReference type="GO" id="GO:0110154">
    <property type="term" value="P:RNA decapping"/>
    <property type="evidence" value="ECO:0007669"/>
    <property type="project" value="TreeGrafter"/>
</dbReference>
<dbReference type="EMBL" id="JACOQI010000015">
    <property type="protein sequence ID" value="MBC5771291.1"/>
    <property type="molecule type" value="Genomic_DNA"/>
</dbReference>
<dbReference type="Gene3D" id="3.60.21.10">
    <property type="match status" value="1"/>
</dbReference>
<evidence type="ECO:0000313" key="3">
    <source>
        <dbReference type="Proteomes" id="UP000620327"/>
    </source>
</evidence>
<dbReference type="RefSeq" id="WP_177696124.1">
    <property type="nucleotide sequence ID" value="NZ_JACOQI010000015.1"/>
</dbReference>
<dbReference type="InterPro" id="IPR004843">
    <property type="entry name" value="Calcineurin-like_PHP"/>
</dbReference>
<evidence type="ECO:0000259" key="1">
    <source>
        <dbReference type="Pfam" id="PF00149"/>
    </source>
</evidence>
<dbReference type="PANTHER" id="PTHR42850:SF4">
    <property type="entry name" value="ZINC-DEPENDENT ENDOPOLYPHOSPHATASE"/>
    <property type="match status" value="1"/>
</dbReference>
<dbReference type="Pfam" id="PF00149">
    <property type="entry name" value="Metallophos"/>
    <property type="match status" value="1"/>
</dbReference>
<dbReference type="GO" id="GO:0005737">
    <property type="term" value="C:cytoplasm"/>
    <property type="evidence" value="ECO:0007669"/>
    <property type="project" value="TreeGrafter"/>
</dbReference>
<dbReference type="InterPro" id="IPR050126">
    <property type="entry name" value="Ap4A_hydrolase"/>
</dbReference>
<proteinExistence type="predicted"/>
<accession>A0A923S835</accession>
<name>A0A923S835_9FIRM</name>
<keyword evidence="3" id="KW-1185">Reference proteome</keyword>
<feature type="domain" description="Calcineurin-like phosphoesterase" evidence="1">
    <location>
        <begin position="1"/>
        <end position="162"/>
    </location>
</feature>
<dbReference type="SUPFAM" id="SSF56300">
    <property type="entry name" value="Metallo-dependent phosphatases"/>
    <property type="match status" value="1"/>
</dbReference>